<dbReference type="InterPro" id="IPR050115">
    <property type="entry name" value="Proteasome_alpha"/>
</dbReference>
<evidence type="ECO:0000313" key="5">
    <source>
        <dbReference type="EMBL" id="ABZ08173.1"/>
    </source>
</evidence>
<accession>B3T6G4</accession>
<dbReference type="PROSITE" id="PS51475">
    <property type="entry name" value="PROTEASOME_ALPHA_2"/>
    <property type="match status" value="1"/>
</dbReference>
<evidence type="ECO:0000256" key="1">
    <source>
        <dbReference type="ARBA" id="ARBA00004496"/>
    </source>
</evidence>
<dbReference type="Pfam" id="PF10584">
    <property type="entry name" value="Proteasome_A_N"/>
    <property type="match status" value="1"/>
</dbReference>
<protein>
    <submittedName>
        <fullName evidence="5">Putative Proteasome A-type and B-type</fullName>
    </submittedName>
</protein>
<dbReference type="CDD" id="cd03756">
    <property type="entry name" value="proteasome_alpha_archeal"/>
    <property type="match status" value="1"/>
</dbReference>
<reference evidence="5" key="1">
    <citation type="journal article" date="2008" name="ISME J.">
        <title>Genomic patterns of recombination, clonal divergence and environment in marine microbial populations.</title>
        <authorList>
            <person name="Konstantinidis K.T."/>
            <person name="Delong E.F."/>
        </authorList>
    </citation>
    <scope>NUCLEOTIDE SEQUENCE</scope>
</reference>
<dbReference type="InterPro" id="IPR019982">
    <property type="entry name" value="Proteasome_asu_arc"/>
</dbReference>
<dbReference type="SUPFAM" id="SSF56235">
    <property type="entry name" value="N-terminal nucleophile aminohydrolases (Ntn hydrolases)"/>
    <property type="match status" value="1"/>
</dbReference>
<dbReference type="SMART" id="SM00948">
    <property type="entry name" value="Proteasome_A_N"/>
    <property type="match status" value="1"/>
</dbReference>
<dbReference type="NCBIfam" id="TIGR03633">
    <property type="entry name" value="arc_protsome_A"/>
    <property type="match status" value="1"/>
</dbReference>
<dbReference type="InterPro" id="IPR001353">
    <property type="entry name" value="Proteasome_sua/b"/>
</dbReference>
<keyword evidence="2" id="KW-0963">Cytoplasm</keyword>
<dbReference type="PROSITE" id="PS00388">
    <property type="entry name" value="PROTEASOME_ALPHA_1"/>
    <property type="match status" value="1"/>
</dbReference>
<dbReference type="Pfam" id="PF00227">
    <property type="entry name" value="Proteasome"/>
    <property type="match status" value="1"/>
</dbReference>
<proteinExistence type="inferred from homology"/>
<dbReference type="FunFam" id="3.60.20.10:FF:000004">
    <property type="entry name" value="Proteasome subunit alpha type-4"/>
    <property type="match status" value="1"/>
</dbReference>
<evidence type="ECO:0000256" key="2">
    <source>
        <dbReference type="ARBA" id="ARBA00022490"/>
    </source>
</evidence>
<organism evidence="5">
    <name type="scientific">uncultured marine microorganism HF4000_APKG2H5</name>
    <dbReference type="NCBI Taxonomy" id="455545"/>
    <lineage>
        <taxon>unclassified sequences</taxon>
        <taxon>environmental samples</taxon>
    </lineage>
</organism>
<dbReference type="HAMAP" id="MF_00289_A">
    <property type="entry name" value="Proteasome_A_A"/>
    <property type="match status" value="1"/>
</dbReference>
<dbReference type="GO" id="GO:0006511">
    <property type="term" value="P:ubiquitin-dependent protein catabolic process"/>
    <property type="evidence" value="ECO:0007669"/>
    <property type="project" value="InterPro"/>
</dbReference>
<name>B3T6G4_9ZZZZ</name>
<comment type="subcellular location">
    <subcellularLocation>
        <location evidence="1">Cytoplasm</location>
    </subcellularLocation>
</comment>
<dbReference type="GO" id="GO:0005839">
    <property type="term" value="C:proteasome core complex"/>
    <property type="evidence" value="ECO:0007669"/>
    <property type="project" value="InterPro"/>
</dbReference>
<dbReference type="GO" id="GO:0004298">
    <property type="term" value="F:threonine-type endopeptidase activity"/>
    <property type="evidence" value="ECO:0007669"/>
    <property type="project" value="InterPro"/>
</dbReference>
<dbReference type="EMBL" id="EU016623">
    <property type="protein sequence ID" value="ABZ08173.1"/>
    <property type="molecule type" value="Genomic_DNA"/>
</dbReference>
<dbReference type="NCBIfam" id="NF003075">
    <property type="entry name" value="PRK03996.1"/>
    <property type="match status" value="1"/>
</dbReference>
<feature type="domain" description="Proteasome alpha-type subunits" evidence="4">
    <location>
        <begin position="190"/>
        <end position="212"/>
    </location>
</feature>
<dbReference type="AlphaFoldDB" id="B3T6G4"/>
<dbReference type="InterPro" id="IPR000426">
    <property type="entry name" value="Proteasome_asu_N"/>
</dbReference>
<evidence type="ECO:0000256" key="3">
    <source>
        <dbReference type="ARBA" id="ARBA00022942"/>
    </source>
</evidence>
<sequence>MPQGAERNHPKAIAHPVYPCLLVVGTQSASNQGIYCQSAFVDHELLRLFPVFGPRFREGDVTAPLPSHGSLEVGYLRFGFTSGYDRKPWDAHGSGLQGSNRSTVQLEHHRVVTSNVNRHEALDVPTLHHSPPSDIRGVFAARCQYRDPHRSCAALHGHECRDSRGLWRPRLIRPRLGFSTLTMQPSGRGYDSGVSTFSPDGRLYQVEYARESVKRGTTTVGLKYRDGVVLIVDKRISSKLVIADSIEKMYQIDDHIGITTSGLVADARQLVERARIQCQVNRMTYGDSIAVTALVKKMCDHKQSFTQYGGVRPFGTALLIAGIDNDGIHLYETDPSGAYQSYQAGAIGRGRSSVIDYFESKWKNNMTQNAAIKLGLEALSESLEDDINSDTVEIAIVNSDGYHKLDHETALKHLAKLS</sequence>
<keyword evidence="3 5" id="KW-0647">Proteasome</keyword>
<dbReference type="Gene3D" id="3.60.20.10">
    <property type="entry name" value="Glutamine Phosphoribosylpyrophosphate, subunit 1, domain 1"/>
    <property type="match status" value="1"/>
</dbReference>
<dbReference type="InterPro" id="IPR023332">
    <property type="entry name" value="Proteasome_alpha-type"/>
</dbReference>
<gene>
    <name evidence="5" type="ORF">ALOHA_HF4000APKG2H5ctg1g19</name>
</gene>
<evidence type="ECO:0000259" key="4">
    <source>
        <dbReference type="PROSITE" id="PS00388"/>
    </source>
</evidence>
<dbReference type="PANTHER" id="PTHR11599">
    <property type="entry name" value="PROTEASOME SUBUNIT ALPHA/BETA"/>
    <property type="match status" value="1"/>
</dbReference>
<dbReference type="InterPro" id="IPR029055">
    <property type="entry name" value="Ntn_hydrolases_N"/>
</dbReference>